<evidence type="ECO:0000259" key="1">
    <source>
        <dbReference type="Pfam" id="PF14905"/>
    </source>
</evidence>
<dbReference type="Gene3D" id="2.60.40.1120">
    <property type="entry name" value="Carboxypeptidase-like, regulatory domain"/>
    <property type="match status" value="1"/>
</dbReference>
<dbReference type="Proteomes" id="UP000676386">
    <property type="component" value="Unassembled WGS sequence"/>
</dbReference>
<dbReference type="EMBL" id="JAGTXB010000003">
    <property type="protein sequence ID" value="MBS0027561.1"/>
    <property type="molecule type" value="Genomic_DNA"/>
</dbReference>
<name>A0ABS5IXQ3_9BACT</name>
<dbReference type="InterPro" id="IPR041700">
    <property type="entry name" value="OMP_b-brl_3"/>
</dbReference>
<sequence length="890" mass="101707">MKRFIAIAILTLLTHHTWSQMSTRTQIRGHVYDSETHINLSSATVVCMYAHDSTKITTTFTDANGYFTLDSLIRTNYILYITYLGYQPLLYPMVISVNEKFTQTIKIEMQKKSLTLTEINIVRQKSPLVIKKDSLEFTASYFKPKENDLIEDLLKKIPGIEIESDGTIRVNGTVVKSIMINGRPVFDGEEVKIISQNLLADMIEKVQLINQKKESQNTGIKQEQNEKSINLVLKENKKNILTGQITAAYGSEDRFGAKVNLNKFTPKEQIIFLGTGDNTNGLLDGNTAQNTGIIRRWNTGFNYSNNKNNKIGFNTNYIMDNSLKNDNLNAVRQTFLNDSTYFYNQKNEITINSMGNRIHSQLEYKIDSLQKITFLSQLGYYSSHTQLNNSYKSQTDQSQILNQGMIENKKKYERNSLSFNIIYDKKFKKFGRTLSAAIGYGKSAVYETEFNISYNHFPQTNGEFTIDTINLNNLKSGKSRQLFMTITYLEPISKTDFLQFTFAEDHNDQRNTKFSHSYNNETKLYDILNDSLSNNLKYYGFQRLAKMGWTKQKGKIEISFSLAAFTSKNNNLDYKSNNNTRIDASGILPNLIFNYTFSNGKDISFLYMRNIRLPEISELQPIIDNSNPLFMSIGNPDLKPSSSETFNFSYKSLNATNLRFLSVSANGSFTTDQIVTGTWLDSLGRQISKPLNISGAYNFGIDIENSIPLKSSFGIVRLNTNATYSKELNSSNGTKGSYKNLIINQSFGYSYTYEKTLDCYFSGNINYSNVRYSSEDLEDNSILKYTFRLENSLNLHHGISFTATASYNWVDGNMLGYNPKSLIINASVSKSLFSHKQGLIKLQVFDLLNKSIRINRNIGVNYIENMQTNILQRFFILRFSYFLGRKSSQQ</sequence>
<proteinExistence type="predicted"/>
<dbReference type="InterPro" id="IPR008969">
    <property type="entry name" value="CarboxyPept-like_regulatory"/>
</dbReference>
<reference evidence="2 3" key="1">
    <citation type="submission" date="2021-04" db="EMBL/GenBank/DDBJ databases">
        <title>Chitinophaga sp. nov., isolated from the rhizosphere soil.</title>
        <authorList>
            <person name="He S."/>
        </authorList>
    </citation>
    <scope>NUCLEOTIDE SEQUENCE [LARGE SCALE GENOMIC DNA]</scope>
    <source>
        <strain evidence="2 3">2R12</strain>
    </source>
</reference>
<feature type="domain" description="Outer membrane protein beta-barrel" evidence="1">
    <location>
        <begin position="743"/>
        <end position="881"/>
    </location>
</feature>
<feature type="domain" description="Outer membrane protein beta-barrel" evidence="1">
    <location>
        <begin position="425"/>
        <end position="733"/>
    </location>
</feature>
<dbReference type="RefSeq" id="WP_211972651.1">
    <property type="nucleotide sequence ID" value="NZ_CBFHAM010000033.1"/>
</dbReference>
<evidence type="ECO:0000313" key="2">
    <source>
        <dbReference type="EMBL" id="MBS0027561.1"/>
    </source>
</evidence>
<comment type="caution">
    <text evidence="2">The sequence shown here is derived from an EMBL/GenBank/DDBJ whole genome shotgun (WGS) entry which is preliminary data.</text>
</comment>
<keyword evidence="2" id="KW-0675">Receptor</keyword>
<dbReference type="SUPFAM" id="SSF49464">
    <property type="entry name" value="Carboxypeptidase regulatory domain-like"/>
    <property type="match status" value="1"/>
</dbReference>
<dbReference type="SUPFAM" id="SSF56935">
    <property type="entry name" value="Porins"/>
    <property type="match status" value="1"/>
</dbReference>
<accession>A0ABS5IXQ3</accession>
<evidence type="ECO:0000313" key="3">
    <source>
        <dbReference type="Proteomes" id="UP000676386"/>
    </source>
</evidence>
<keyword evidence="3" id="KW-1185">Reference proteome</keyword>
<organism evidence="2 3">
    <name type="scientific">Chitinophaga hostae</name>
    <dbReference type="NCBI Taxonomy" id="2831022"/>
    <lineage>
        <taxon>Bacteria</taxon>
        <taxon>Pseudomonadati</taxon>
        <taxon>Bacteroidota</taxon>
        <taxon>Chitinophagia</taxon>
        <taxon>Chitinophagales</taxon>
        <taxon>Chitinophagaceae</taxon>
        <taxon>Chitinophaga</taxon>
    </lineage>
</organism>
<protein>
    <submittedName>
        <fullName evidence="2">TonB-dependent receptor</fullName>
    </submittedName>
</protein>
<gene>
    <name evidence="2" type="ORF">KE626_09605</name>
</gene>
<dbReference type="Pfam" id="PF13715">
    <property type="entry name" value="CarbopepD_reg_2"/>
    <property type="match status" value="1"/>
</dbReference>
<dbReference type="Pfam" id="PF14905">
    <property type="entry name" value="OMP_b-brl_3"/>
    <property type="match status" value="2"/>
</dbReference>